<feature type="transmembrane region" description="Helical" evidence="1">
    <location>
        <begin position="49"/>
        <end position="66"/>
    </location>
</feature>
<dbReference type="RefSeq" id="WP_243734132.1">
    <property type="nucleotide sequence ID" value="NZ_FNBJ01000012.1"/>
</dbReference>
<evidence type="ECO:0000313" key="7">
    <source>
        <dbReference type="Proteomes" id="UP000199519"/>
    </source>
</evidence>
<dbReference type="Proteomes" id="UP000199519">
    <property type="component" value="Unassembled WGS sequence"/>
</dbReference>
<dbReference type="SMART" id="SM00267">
    <property type="entry name" value="GGDEF"/>
    <property type="match status" value="1"/>
</dbReference>
<evidence type="ECO:0000259" key="3">
    <source>
        <dbReference type="PROSITE" id="PS50887"/>
    </source>
</evidence>
<dbReference type="SUPFAM" id="SSF141868">
    <property type="entry name" value="EAL domain-like"/>
    <property type="match status" value="1"/>
</dbReference>
<dbReference type="PROSITE" id="PS50883">
    <property type="entry name" value="EAL"/>
    <property type="match status" value="1"/>
</dbReference>
<dbReference type="NCBIfam" id="TIGR00254">
    <property type="entry name" value="GGDEF"/>
    <property type="match status" value="1"/>
</dbReference>
<dbReference type="PROSITE" id="PS50887">
    <property type="entry name" value="GGDEF"/>
    <property type="match status" value="1"/>
</dbReference>
<evidence type="ECO:0000256" key="1">
    <source>
        <dbReference type="SAM" id="Phobius"/>
    </source>
</evidence>
<dbReference type="InterPro" id="IPR001633">
    <property type="entry name" value="EAL_dom"/>
</dbReference>
<dbReference type="PANTHER" id="PTHR33121:SF71">
    <property type="entry name" value="OXYGEN SENSOR PROTEIN DOSP"/>
    <property type="match status" value="1"/>
</dbReference>
<dbReference type="InterPro" id="IPR000160">
    <property type="entry name" value="GGDEF_dom"/>
</dbReference>
<dbReference type="Pfam" id="PF00563">
    <property type="entry name" value="EAL"/>
    <property type="match status" value="1"/>
</dbReference>
<evidence type="ECO:0000313" key="5">
    <source>
        <dbReference type="EMBL" id="SES93369.1"/>
    </source>
</evidence>
<keyword evidence="1" id="KW-0472">Membrane</keyword>
<dbReference type="Gene3D" id="3.30.70.270">
    <property type="match status" value="1"/>
</dbReference>
<feature type="domain" description="EAL" evidence="2">
    <location>
        <begin position="259"/>
        <end position="514"/>
    </location>
</feature>
<dbReference type="Proteomes" id="UP000198612">
    <property type="component" value="Unassembled WGS sequence"/>
</dbReference>
<dbReference type="Pfam" id="PF00990">
    <property type="entry name" value="GGDEF"/>
    <property type="match status" value="1"/>
</dbReference>
<evidence type="ECO:0000313" key="4">
    <source>
        <dbReference type="EMBL" id="SDF43547.1"/>
    </source>
</evidence>
<proteinExistence type="predicted"/>
<keyword evidence="7" id="KW-1185">Reference proteome</keyword>
<accession>A0A1I0AGR7</accession>
<feature type="transmembrane region" description="Helical" evidence="1">
    <location>
        <begin position="15"/>
        <end position="37"/>
    </location>
</feature>
<dbReference type="InterPro" id="IPR043128">
    <property type="entry name" value="Rev_trsase/Diguanyl_cyclase"/>
</dbReference>
<dbReference type="Gene3D" id="3.20.20.450">
    <property type="entry name" value="EAL domain"/>
    <property type="match status" value="1"/>
</dbReference>
<sequence>MKDNNKITKPIRNIVVSYSIFGILWILFSDILAVFFINNLGFYQKFQSVKGVIFIFVTGVFLYFILKKNLRKLEEKEEKLFKQAHFDSLTSLPNKRSLYENLAAKINSNSSSNNAAAPFSLFYLNLNNIDNLTEIKGHSQGSDLIKKIASHLEANFDSQDCNIYSYNYDQFILVFDNKVDDQELKDQANIILTSINELWEQGEINYYLNLDIGIAKFPDSGGDAEALISSAQLAARNIIFDDLSFQIYQQQMYLDKLEYENLKRDLRSAVKNGEFKLYYQPKIKINDNQNKIGGVEALIRWEHPTLGLVSPQRFIKIAEESSLIREIGDWVIEEAFKQLSNWQNKYDSDLSISVNLSPLELYDKNKSARIKNLSQKYKIRRELIEFEITENALLDNRSDTIKTLNELKNLDFSIALDDFGSGYSSLSYLSRLPIDTLKIDKSFIAKLADSRNIILIDSIINLSHKMNLKVIAEGVENSEQLEIMKKLNCDEIQGYYFYKALPVDQFEKILEENYNY</sequence>
<name>A0A1I0AGR7_9FIRM</name>
<dbReference type="SMART" id="SM00052">
    <property type="entry name" value="EAL"/>
    <property type="match status" value="1"/>
</dbReference>
<reference evidence="6 7" key="1">
    <citation type="submission" date="2016-10" db="EMBL/GenBank/DDBJ databases">
        <authorList>
            <person name="Varghese N."/>
            <person name="Submissions S."/>
        </authorList>
    </citation>
    <scope>NUCLEOTIDE SEQUENCE [LARGE SCALE GENOMIC DNA]</scope>
    <source>
        <strain evidence="4 7">WG2</strain>
        <strain evidence="5 6">WG5</strain>
    </source>
</reference>
<keyword evidence="1" id="KW-0812">Transmembrane</keyword>
<dbReference type="EMBL" id="FNBJ01000012">
    <property type="protein sequence ID" value="SDF43547.1"/>
    <property type="molecule type" value="Genomic_DNA"/>
</dbReference>
<feature type="domain" description="GGDEF" evidence="3">
    <location>
        <begin position="117"/>
        <end position="250"/>
    </location>
</feature>
<dbReference type="SUPFAM" id="SSF55073">
    <property type="entry name" value="Nucleotide cyclase"/>
    <property type="match status" value="1"/>
</dbReference>
<keyword evidence="1" id="KW-1133">Transmembrane helix</keyword>
<gene>
    <name evidence="4" type="ORF">SAMN04488598_11226</name>
    <name evidence="5" type="ORF">SAMN04515652_11226</name>
</gene>
<dbReference type="InterPro" id="IPR029787">
    <property type="entry name" value="Nucleotide_cyclase"/>
</dbReference>
<evidence type="ECO:0000259" key="2">
    <source>
        <dbReference type="PROSITE" id="PS50883"/>
    </source>
</evidence>
<evidence type="ECO:0000313" key="6">
    <source>
        <dbReference type="Proteomes" id="UP000198612"/>
    </source>
</evidence>
<dbReference type="EMBL" id="FOHG01000012">
    <property type="protein sequence ID" value="SES93369.1"/>
    <property type="molecule type" value="Genomic_DNA"/>
</dbReference>
<dbReference type="InterPro" id="IPR035919">
    <property type="entry name" value="EAL_sf"/>
</dbReference>
<dbReference type="CDD" id="cd01948">
    <property type="entry name" value="EAL"/>
    <property type="match status" value="1"/>
</dbReference>
<protein>
    <submittedName>
        <fullName evidence="5">Diguanylate cyclase (GGDEF) domain-containing protein</fullName>
    </submittedName>
</protein>
<dbReference type="PANTHER" id="PTHR33121">
    <property type="entry name" value="CYCLIC DI-GMP PHOSPHODIESTERASE PDEF"/>
    <property type="match status" value="1"/>
</dbReference>
<organism evidence="5 6">
    <name type="scientific">Halanaerobium congolense</name>
    <dbReference type="NCBI Taxonomy" id="54121"/>
    <lineage>
        <taxon>Bacteria</taxon>
        <taxon>Bacillati</taxon>
        <taxon>Bacillota</taxon>
        <taxon>Clostridia</taxon>
        <taxon>Halanaerobiales</taxon>
        <taxon>Halanaerobiaceae</taxon>
        <taxon>Halanaerobium</taxon>
    </lineage>
</organism>
<dbReference type="GO" id="GO:0071111">
    <property type="term" value="F:cyclic-guanylate-specific phosphodiesterase activity"/>
    <property type="evidence" value="ECO:0007669"/>
    <property type="project" value="InterPro"/>
</dbReference>
<dbReference type="AlphaFoldDB" id="A0A1I0AGR7"/>
<dbReference type="InterPro" id="IPR050706">
    <property type="entry name" value="Cyclic-di-GMP_PDE-like"/>
</dbReference>